<evidence type="ECO:0000256" key="4">
    <source>
        <dbReference type="ARBA" id="ARBA00001947"/>
    </source>
</evidence>
<dbReference type="NCBIfam" id="TIGR01163">
    <property type="entry name" value="rpe"/>
    <property type="match status" value="1"/>
</dbReference>
<feature type="binding site" evidence="13">
    <location>
        <position position="35"/>
    </location>
    <ligand>
        <name>a divalent metal cation</name>
        <dbReference type="ChEBI" id="CHEBI:60240"/>
    </ligand>
</feature>
<evidence type="ECO:0000256" key="3">
    <source>
        <dbReference type="ARBA" id="ARBA00001941"/>
    </source>
</evidence>
<evidence type="ECO:0000256" key="13">
    <source>
        <dbReference type="PIRSR" id="PIRSR001461-2"/>
    </source>
</evidence>
<feature type="binding site" evidence="13">
    <location>
        <position position="68"/>
    </location>
    <ligand>
        <name>a divalent metal cation</name>
        <dbReference type="ChEBI" id="CHEBI:60240"/>
    </ligand>
</feature>
<dbReference type="Pfam" id="PF00834">
    <property type="entry name" value="Ribul_P_3_epim"/>
    <property type="match status" value="1"/>
</dbReference>
<evidence type="ECO:0000256" key="1">
    <source>
        <dbReference type="ARBA" id="ARBA00001782"/>
    </source>
</evidence>
<dbReference type="EMBL" id="QOVW01000026">
    <property type="protein sequence ID" value="RDB36794.1"/>
    <property type="molecule type" value="Genomic_DNA"/>
</dbReference>
<comment type="cofactor">
    <cofactor evidence="4">
        <name>Zn(2+)</name>
        <dbReference type="ChEBI" id="CHEBI:29105"/>
    </cofactor>
</comment>
<feature type="binding site" evidence="14">
    <location>
        <position position="179"/>
    </location>
    <ligand>
        <name>substrate</name>
    </ligand>
</feature>
<dbReference type="Proteomes" id="UP000253934">
    <property type="component" value="Unassembled WGS sequence"/>
</dbReference>
<dbReference type="GO" id="GO:0005975">
    <property type="term" value="P:carbohydrate metabolic process"/>
    <property type="evidence" value="ECO:0007669"/>
    <property type="project" value="InterPro"/>
</dbReference>
<evidence type="ECO:0000256" key="7">
    <source>
        <dbReference type="ARBA" id="ARBA00013188"/>
    </source>
</evidence>
<reference evidence="15" key="1">
    <citation type="submission" date="2018-04" db="EMBL/GenBank/DDBJ databases">
        <title>Draft genome sequence of the Candidatus Spirobacillus cienkowskii, a pathogen of freshwater Daphnia species, reconstructed from hemolymph metagenomic reads.</title>
        <authorList>
            <person name="Bresciani L."/>
            <person name="Lemos L.N."/>
            <person name="Wale N."/>
            <person name="Lin J.Y."/>
            <person name="Fernandes G.R."/>
            <person name="Duffy M.A."/>
            <person name="Rodrigues J.M."/>
        </authorList>
    </citation>
    <scope>NUCLEOTIDE SEQUENCE [LARGE SCALE GENOMIC DNA]</scope>
    <source>
        <strain evidence="15">Binning01</strain>
    </source>
</reference>
<dbReference type="InterPro" id="IPR026019">
    <property type="entry name" value="Ribul_P_3_epim"/>
</dbReference>
<proteinExistence type="inferred from homology"/>
<dbReference type="InterPro" id="IPR011060">
    <property type="entry name" value="RibuloseP-bd_barrel"/>
</dbReference>
<dbReference type="InterPro" id="IPR000056">
    <property type="entry name" value="Ribul_P_3_epim-like"/>
</dbReference>
<evidence type="ECO:0000256" key="11">
    <source>
        <dbReference type="PIRNR" id="PIRNR001461"/>
    </source>
</evidence>
<dbReference type="SUPFAM" id="SSF51366">
    <property type="entry name" value="Ribulose-phoshate binding barrel"/>
    <property type="match status" value="1"/>
</dbReference>
<feature type="active site" description="Proton acceptor" evidence="12">
    <location>
        <position position="37"/>
    </location>
</feature>
<organism evidence="15 16">
    <name type="scientific">Spirobacillus cienkowskii</name>
    <dbReference type="NCBI Taxonomy" id="495820"/>
    <lineage>
        <taxon>Bacteria</taxon>
        <taxon>Pseudomonadati</taxon>
        <taxon>Bdellovibrionota</taxon>
        <taxon>Oligoflexia</taxon>
        <taxon>Silvanigrellales</taxon>
        <taxon>Spirobacillus</taxon>
    </lineage>
</organism>
<dbReference type="FunFam" id="3.20.20.70:FF:000004">
    <property type="entry name" value="Ribulose-phosphate 3-epimerase"/>
    <property type="match status" value="1"/>
</dbReference>
<dbReference type="GO" id="GO:0004750">
    <property type="term" value="F:D-ribulose-phosphate 3-epimerase activity"/>
    <property type="evidence" value="ECO:0007669"/>
    <property type="project" value="UniProtKB-UniRule"/>
</dbReference>
<dbReference type="RefSeq" id="WP_338636218.1">
    <property type="nucleotide sequence ID" value="NZ_CP146516.1"/>
</dbReference>
<feature type="binding site" evidence="13">
    <location>
        <position position="177"/>
    </location>
    <ligand>
        <name>a divalent metal cation</name>
        <dbReference type="ChEBI" id="CHEBI:60240"/>
    </ligand>
</feature>
<comment type="cofactor">
    <cofactor evidence="2">
        <name>Mn(2+)</name>
        <dbReference type="ChEBI" id="CHEBI:29035"/>
    </cofactor>
</comment>
<feature type="binding site" evidence="14">
    <location>
        <position position="68"/>
    </location>
    <ligand>
        <name>substrate</name>
    </ligand>
</feature>
<accession>A0A369KYJ1</accession>
<evidence type="ECO:0000313" key="15">
    <source>
        <dbReference type="EMBL" id="RDB36794.1"/>
    </source>
</evidence>
<keyword evidence="8 13" id="KW-0479">Metal-binding</keyword>
<evidence type="ECO:0000256" key="10">
    <source>
        <dbReference type="NCBIfam" id="TIGR01163"/>
    </source>
</evidence>
<keyword evidence="16" id="KW-1185">Reference proteome</keyword>
<dbReference type="InterPro" id="IPR013785">
    <property type="entry name" value="Aldolase_TIM"/>
</dbReference>
<dbReference type="PANTHER" id="PTHR11749">
    <property type="entry name" value="RIBULOSE-5-PHOSPHATE-3-EPIMERASE"/>
    <property type="match status" value="1"/>
</dbReference>
<feature type="binding site" evidence="14">
    <location>
        <position position="10"/>
    </location>
    <ligand>
        <name>substrate</name>
    </ligand>
</feature>
<sequence length="223" mass="24945">MKKIIKVSPSIAAGNLLKLEEEVRKLESSGADSIHFDVMDGHFVPLLTIGVPFIEQMRKITNMELDVHIMVTNPDQVFLDYLNAGADILSFHHEVALHPHRICTQIKNHGKKAGIALNPGTHWRNIEYLLPVLDQVTIMSVNPGFSRQNHLTLTHKKIQELFNYKIQNNLNFEIMVDGGINADNVNIISKLGADIVVAGGAVFNYENYKEAIEKIKSASLLNN</sequence>
<feature type="binding site" evidence="13">
    <location>
        <position position="37"/>
    </location>
    <ligand>
        <name>a divalent metal cation</name>
        <dbReference type="ChEBI" id="CHEBI:60240"/>
    </ligand>
</feature>
<evidence type="ECO:0000256" key="8">
    <source>
        <dbReference type="ARBA" id="ARBA00022723"/>
    </source>
</evidence>
<comment type="similarity">
    <text evidence="6 11">Belongs to the ribulose-phosphate 3-epimerase family.</text>
</comment>
<dbReference type="GO" id="GO:0046872">
    <property type="term" value="F:metal ion binding"/>
    <property type="evidence" value="ECO:0007669"/>
    <property type="project" value="UniProtKB-KW"/>
</dbReference>
<evidence type="ECO:0000256" key="12">
    <source>
        <dbReference type="PIRSR" id="PIRSR001461-1"/>
    </source>
</evidence>
<comment type="catalytic activity">
    <reaction evidence="1 11">
        <text>D-ribulose 5-phosphate = D-xylulose 5-phosphate</text>
        <dbReference type="Rhea" id="RHEA:13677"/>
        <dbReference type="ChEBI" id="CHEBI:57737"/>
        <dbReference type="ChEBI" id="CHEBI:58121"/>
        <dbReference type="EC" id="5.1.3.1"/>
    </reaction>
</comment>
<keyword evidence="13" id="KW-0170">Cobalt</keyword>
<dbReference type="Gene3D" id="3.20.20.70">
    <property type="entry name" value="Aldolase class I"/>
    <property type="match status" value="1"/>
</dbReference>
<feature type="active site" description="Proton donor" evidence="12">
    <location>
        <position position="177"/>
    </location>
</feature>
<evidence type="ECO:0000256" key="14">
    <source>
        <dbReference type="PIRSR" id="PIRSR001461-3"/>
    </source>
</evidence>
<dbReference type="CDD" id="cd00429">
    <property type="entry name" value="RPE"/>
    <property type="match status" value="1"/>
</dbReference>
<comment type="cofactor">
    <cofactor evidence="5">
        <name>Fe(2+)</name>
        <dbReference type="ChEBI" id="CHEBI:29033"/>
    </cofactor>
</comment>
<keyword evidence="9 11" id="KW-0413">Isomerase</keyword>
<dbReference type="AlphaFoldDB" id="A0A369KYJ1"/>
<evidence type="ECO:0000256" key="6">
    <source>
        <dbReference type="ARBA" id="ARBA00009541"/>
    </source>
</evidence>
<comment type="caution">
    <text evidence="15">The sequence shown here is derived from an EMBL/GenBank/DDBJ whole genome shotgun (WGS) entry which is preliminary data.</text>
</comment>
<dbReference type="EC" id="5.1.3.1" evidence="7 10"/>
<keyword evidence="13" id="KW-0464">Manganese</keyword>
<evidence type="ECO:0000256" key="2">
    <source>
        <dbReference type="ARBA" id="ARBA00001936"/>
    </source>
</evidence>
<comment type="cofactor">
    <cofactor evidence="13">
        <name>a divalent metal cation</name>
        <dbReference type="ChEBI" id="CHEBI:60240"/>
    </cofactor>
    <text evidence="13">Binds 1 divalent metal cation per subunit.</text>
</comment>
<gene>
    <name evidence="15" type="primary">rpe</name>
    <name evidence="15" type="ORF">DCC88_03325</name>
</gene>
<evidence type="ECO:0000256" key="5">
    <source>
        <dbReference type="ARBA" id="ARBA00001954"/>
    </source>
</evidence>
<dbReference type="PIRSF" id="PIRSF001461">
    <property type="entry name" value="RPE"/>
    <property type="match status" value="1"/>
</dbReference>
<dbReference type="GO" id="GO:0005737">
    <property type="term" value="C:cytoplasm"/>
    <property type="evidence" value="ECO:0007669"/>
    <property type="project" value="UniProtKB-ARBA"/>
</dbReference>
<dbReference type="GO" id="GO:0006098">
    <property type="term" value="P:pentose-phosphate shunt"/>
    <property type="evidence" value="ECO:0007669"/>
    <property type="project" value="UniProtKB-UniRule"/>
</dbReference>
<comment type="cofactor">
    <cofactor evidence="3">
        <name>Co(2+)</name>
        <dbReference type="ChEBI" id="CHEBI:48828"/>
    </cofactor>
</comment>
<dbReference type="NCBIfam" id="NF004076">
    <property type="entry name" value="PRK05581.1-4"/>
    <property type="match status" value="1"/>
</dbReference>
<keyword evidence="13" id="KW-0862">Zinc</keyword>
<protein>
    <recommendedName>
        <fullName evidence="7 10">Ribulose-phosphate 3-epimerase</fullName>
        <ecNumber evidence="7 10">5.1.3.1</ecNumber>
    </recommendedName>
</protein>
<name>A0A369KYJ1_9BACT</name>
<evidence type="ECO:0000256" key="9">
    <source>
        <dbReference type="ARBA" id="ARBA00023235"/>
    </source>
</evidence>
<keyword evidence="11" id="KW-0119">Carbohydrate metabolism</keyword>
<evidence type="ECO:0000313" key="16">
    <source>
        <dbReference type="Proteomes" id="UP000253934"/>
    </source>
</evidence>